<keyword evidence="5" id="KW-0862">Zinc</keyword>
<dbReference type="PANTHER" id="PTHR45969:SF69">
    <property type="entry name" value="FINGER DOMAIN PROTEIN, PUTATIVE (AFU_ORTHOLOGUE AFUA_3G12190)-RELATED"/>
    <property type="match status" value="1"/>
</dbReference>
<dbReference type="GO" id="GO:0008270">
    <property type="term" value="F:zinc ion binding"/>
    <property type="evidence" value="ECO:0007669"/>
    <property type="project" value="UniProtKB-KW"/>
</dbReference>
<protein>
    <submittedName>
        <fullName evidence="6">Zf-RING 2 multi-domain protein</fullName>
    </submittedName>
</protein>
<organism evidence="6 7">
    <name type="scientific">Pyrenophora teres f. teres</name>
    <dbReference type="NCBI Taxonomy" id="97479"/>
    <lineage>
        <taxon>Eukaryota</taxon>
        <taxon>Fungi</taxon>
        <taxon>Dikarya</taxon>
        <taxon>Ascomycota</taxon>
        <taxon>Pezizomycotina</taxon>
        <taxon>Dothideomycetes</taxon>
        <taxon>Pleosporomycetidae</taxon>
        <taxon>Pleosporales</taxon>
        <taxon>Pleosporineae</taxon>
        <taxon>Pleosporaceae</taxon>
        <taxon>Pyrenophora</taxon>
    </lineage>
</organism>
<evidence type="ECO:0000313" key="6">
    <source>
        <dbReference type="EMBL" id="CAE7178931.1"/>
    </source>
</evidence>
<keyword evidence="3" id="KW-0863">Zinc-finger</keyword>
<reference evidence="6" key="1">
    <citation type="submission" date="2021-02" db="EMBL/GenBank/DDBJ databases">
        <authorList>
            <person name="Syme A R."/>
            <person name="Syme A R."/>
            <person name="Moolhuijzen P."/>
        </authorList>
    </citation>
    <scope>NUCLEOTIDE SEQUENCE</scope>
    <source>
        <strain evidence="6">W1-1</strain>
    </source>
</reference>
<accession>A0A6S6W4N5</accession>
<dbReference type="InterPro" id="IPR024766">
    <property type="entry name" value="Znf_RING_H2"/>
</dbReference>
<dbReference type="Proteomes" id="UP000472372">
    <property type="component" value="Chromosome 5"/>
</dbReference>
<keyword evidence="2" id="KW-0479">Metal-binding</keyword>
<dbReference type="GO" id="GO:0051603">
    <property type="term" value="P:proteolysis involved in protein catabolic process"/>
    <property type="evidence" value="ECO:0007669"/>
    <property type="project" value="UniProtKB-ARBA"/>
</dbReference>
<dbReference type="InterPro" id="IPR013083">
    <property type="entry name" value="Znf_RING/FYVE/PHD"/>
</dbReference>
<dbReference type="GO" id="GO:0061630">
    <property type="term" value="F:ubiquitin protein ligase activity"/>
    <property type="evidence" value="ECO:0007669"/>
    <property type="project" value="TreeGrafter"/>
</dbReference>
<evidence type="ECO:0000256" key="4">
    <source>
        <dbReference type="ARBA" id="ARBA00022786"/>
    </source>
</evidence>
<gene>
    <name evidence="6" type="ORF">PTTW11_06448</name>
</gene>
<sequence>MSAWGSKAHFMECGLTPLLQHQNSNDNDNDNDNDNEPESCTICLKDLAFEAPPSSPFAPLSEAEKNFLDAVIIGTKKPLDILSFRENAPRRSKDVAGKEPEHASVRIKACRHVFGLGCLEEWLQEKNSCPMCRKTLFARGSGRPGEWANV</sequence>
<dbReference type="PROSITE" id="PS50089">
    <property type="entry name" value="ZF_RING_2"/>
    <property type="match status" value="1"/>
</dbReference>
<proteinExistence type="predicted"/>
<evidence type="ECO:0000256" key="2">
    <source>
        <dbReference type="ARBA" id="ARBA00022723"/>
    </source>
</evidence>
<dbReference type="Gene3D" id="3.30.40.10">
    <property type="entry name" value="Zinc/RING finger domain, C3HC4 (zinc finger)"/>
    <property type="match status" value="1"/>
</dbReference>
<dbReference type="UniPathway" id="UPA00143"/>
<dbReference type="Pfam" id="PF12678">
    <property type="entry name" value="zf-rbx1"/>
    <property type="match status" value="1"/>
</dbReference>
<evidence type="ECO:0000256" key="5">
    <source>
        <dbReference type="ARBA" id="ARBA00022833"/>
    </source>
</evidence>
<dbReference type="GO" id="GO:0016567">
    <property type="term" value="P:protein ubiquitination"/>
    <property type="evidence" value="ECO:0007669"/>
    <property type="project" value="UniProtKB-UniPathway"/>
</dbReference>
<comment type="pathway">
    <text evidence="1">Protein modification; protein ubiquitination.</text>
</comment>
<dbReference type="EMBL" id="HG992981">
    <property type="protein sequence ID" value="CAE7178931.1"/>
    <property type="molecule type" value="Genomic_DNA"/>
</dbReference>
<keyword evidence="4" id="KW-0833">Ubl conjugation pathway</keyword>
<evidence type="ECO:0000313" key="7">
    <source>
        <dbReference type="Proteomes" id="UP000472372"/>
    </source>
</evidence>
<dbReference type="SUPFAM" id="SSF57850">
    <property type="entry name" value="RING/U-box"/>
    <property type="match status" value="1"/>
</dbReference>
<evidence type="ECO:0000256" key="3">
    <source>
        <dbReference type="ARBA" id="ARBA00022771"/>
    </source>
</evidence>
<name>A0A6S6W4N5_9PLEO</name>
<dbReference type="PANTHER" id="PTHR45969">
    <property type="entry name" value="RING ZINC FINGER PROTEIN-RELATED"/>
    <property type="match status" value="1"/>
</dbReference>
<dbReference type="InterPro" id="IPR001841">
    <property type="entry name" value="Znf_RING"/>
</dbReference>
<dbReference type="AlphaFoldDB" id="A0A6S6W4N5"/>
<evidence type="ECO:0000256" key="1">
    <source>
        <dbReference type="ARBA" id="ARBA00004906"/>
    </source>
</evidence>